<sequence>MAAWRTQRISQIIQRLNQLKEIIAELSEDGIPSGNITINNIPVPFSEIIDDSVRLWLNLSEESLREVLDQLPLSYLMHLDNNLSQAISNYSSYKSTNNVNNFQTFISHLNNINTYLNLPIAHYPLLSQIYRDIDESPKYISEIKNFREKAEEEFNRIKHLLENTKTLHDKTWSWKQAEHLLTEAKKLDDAASKRLKWLSALVIFGVIGFFFLSYCPPSYINSEKGLSAIIHLFLLKLPILFIIGLIAFLLWEDYIKLKKEALTYTHKAALMRTMIEGEPLFRERFNLSSEEILSLILKPIIRTLLETEKHMLIEETIKPTRENPPKEHEG</sequence>
<keyword evidence="3" id="KW-1185">Reference proteome</keyword>
<accession>A0A497XPK3</accession>
<proteinExistence type="predicted"/>
<keyword evidence="1" id="KW-0472">Membrane</keyword>
<organism evidence="2 3">
    <name type="scientific">Hydrogenivirga caldilitoris</name>
    <dbReference type="NCBI Taxonomy" id="246264"/>
    <lineage>
        <taxon>Bacteria</taxon>
        <taxon>Pseudomonadati</taxon>
        <taxon>Aquificota</taxon>
        <taxon>Aquificia</taxon>
        <taxon>Aquificales</taxon>
        <taxon>Aquificaceae</taxon>
        <taxon>Hydrogenivirga</taxon>
    </lineage>
</organism>
<dbReference type="AlphaFoldDB" id="A0A497XPK3"/>
<evidence type="ECO:0000256" key="1">
    <source>
        <dbReference type="SAM" id="Phobius"/>
    </source>
</evidence>
<evidence type="ECO:0000313" key="2">
    <source>
        <dbReference type="EMBL" id="RLJ70818.1"/>
    </source>
</evidence>
<feature type="transmembrane region" description="Helical" evidence="1">
    <location>
        <begin position="226"/>
        <end position="251"/>
    </location>
</feature>
<dbReference type="Proteomes" id="UP000267841">
    <property type="component" value="Unassembled WGS sequence"/>
</dbReference>
<dbReference type="RefSeq" id="WP_121011141.1">
    <property type="nucleotide sequence ID" value="NZ_RCCJ01000001.1"/>
</dbReference>
<protein>
    <submittedName>
        <fullName evidence="2">Uncharacterized protein</fullName>
    </submittedName>
</protein>
<evidence type="ECO:0000313" key="3">
    <source>
        <dbReference type="Proteomes" id="UP000267841"/>
    </source>
</evidence>
<comment type="caution">
    <text evidence="2">The sequence shown here is derived from an EMBL/GenBank/DDBJ whole genome shotgun (WGS) entry which is preliminary data.</text>
</comment>
<reference evidence="2 3" key="1">
    <citation type="submission" date="2018-10" db="EMBL/GenBank/DDBJ databases">
        <title>Genomic Encyclopedia of Archaeal and Bacterial Type Strains, Phase II (KMG-II): from individual species to whole genera.</title>
        <authorList>
            <person name="Goeker M."/>
        </authorList>
    </citation>
    <scope>NUCLEOTIDE SEQUENCE [LARGE SCALE GENOMIC DNA]</scope>
    <source>
        <strain evidence="2 3">DSM 16510</strain>
    </source>
</reference>
<dbReference type="EMBL" id="RCCJ01000001">
    <property type="protein sequence ID" value="RLJ70818.1"/>
    <property type="molecule type" value="Genomic_DNA"/>
</dbReference>
<feature type="transmembrane region" description="Helical" evidence="1">
    <location>
        <begin position="195"/>
        <end position="214"/>
    </location>
</feature>
<name>A0A497XPK3_9AQUI</name>
<keyword evidence="1" id="KW-0812">Transmembrane</keyword>
<keyword evidence="1" id="KW-1133">Transmembrane helix</keyword>
<gene>
    <name evidence="2" type="ORF">BCF55_1101</name>
</gene>